<dbReference type="GO" id="GO:0022857">
    <property type="term" value="F:transmembrane transporter activity"/>
    <property type="evidence" value="ECO:0007669"/>
    <property type="project" value="InterPro"/>
</dbReference>
<feature type="transmembrane region" description="Helical" evidence="7">
    <location>
        <begin position="230"/>
        <end position="252"/>
    </location>
</feature>
<dbReference type="EMBL" id="CACVBS010000013">
    <property type="protein sequence ID" value="CAA7259048.1"/>
    <property type="molecule type" value="Genomic_DNA"/>
</dbReference>
<evidence type="ECO:0000256" key="3">
    <source>
        <dbReference type="ARBA" id="ARBA00022692"/>
    </source>
</evidence>
<organism evidence="9 10">
    <name type="scientific">Cyclocybe aegerita</name>
    <name type="common">Black poplar mushroom</name>
    <name type="synonym">Agrocybe aegerita</name>
    <dbReference type="NCBI Taxonomy" id="1973307"/>
    <lineage>
        <taxon>Eukaryota</taxon>
        <taxon>Fungi</taxon>
        <taxon>Dikarya</taxon>
        <taxon>Basidiomycota</taxon>
        <taxon>Agaricomycotina</taxon>
        <taxon>Agaricomycetes</taxon>
        <taxon>Agaricomycetidae</taxon>
        <taxon>Agaricales</taxon>
        <taxon>Agaricineae</taxon>
        <taxon>Bolbitiaceae</taxon>
        <taxon>Cyclocybe</taxon>
    </lineage>
</organism>
<feature type="transmembrane region" description="Helical" evidence="7">
    <location>
        <begin position="70"/>
        <end position="88"/>
    </location>
</feature>
<dbReference type="OrthoDB" id="3639251at2759"/>
<dbReference type="PROSITE" id="PS50850">
    <property type="entry name" value="MFS"/>
    <property type="match status" value="1"/>
</dbReference>
<feature type="transmembrane region" description="Helical" evidence="7">
    <location>
        <begin position="299"/>
        <end position="324"/>
    </location>
</feature>
<dbReference type="FunFam" id="1.20.1250.20:FF:000013">
    <property type="entry name" value="MFS general substrate transporter"/>
    <property type="match status" value="1"/>
</dbReference>
<evidence type="ECO:0000313" key="10">
    <source>
        <dbReference type="Proteomes" id="UP000467700"/>
    </source>
</evidence>
<feature type="compositionally biased region" description="Basic and acidic residues" evidence="6">
    <location>
        <begin position="27"/>
        <end position="42"/>
    </location>
</feature>
<feature type="transmembrane region" description="Helical" evidence="7">
    <location>
        <begin position="364"/>
        <end position="384"/>
    </location>
</feature>
<protein>
    <recommendedName>
        <fullName evidence="8">Major facilitator superfamily (MFS) profile domain-containing protein</fullName>
    </recommendedName>
</protein>
<reference evidence="9 10" key="1">
    <citation type="submission" date="2020-01" db="EMBL/GenBank/DDBJ databases">
        <authorList>
            <person name="Gupta K D."/>
        </authorList>
    </citation>
    <scope>NUCLEOTIDE SEQUENCE [LARGE SCALE GENOMIC DNA]</scope>
</reference>
<name>A0A8S0WJT6_CYCAE</name>
<dbReference type="InterPro" id="IPR011701">
    <property type="entry name" value="MFS"/>
</dbReference>
<accession>A0A8S0WJT6</accession>
<comment type="caution">
    <text evidence="9">The sequence shown here is derived from an EMBL/GenBank/DDBJ whole genome shotgun (WGS) entry which is preliminary data.</text>
</comment>
<feature type="region of interest" description="Disordered" evidence="6">
    <location>
        <begin position="1"/>
        <end position="48"/>
    </location>
</feature>
<evidence type="ECO:0000256" key="4">
    <source>
        <dbReference type="ARBA" id="ARBA00022989"/>
    </source>
</evidence>
<feature type="transmembrane region" description="Helical" evidence="7">
    <location>
        <begin position="390"/>
        <end position="411"/>
    </location>
</feature>
<feature type="transmembrane region" description="Helical" evidence="7">
    <location>
        <begin position="108"/>
        <end position="130"/>
    </location>
</feature>
<feature type="transmembrane region" description="Helical" evidence="7">
    <location>
        <begin position="423"/>
        <end position="444"/>
    </location>
</feature>
<dbReference type="GO" id="GO:0016020">
    <property type="term" value="C:membrane"/>
    <property type="evidence" value="ECO:0007669"/>
    <property type="project" value="UniProtKB-SubCell"/>
</dbReference>
<dbReference type="Gene3D" id="1.20.1250.20">
    <property type="entry name" value="MFS general substrate transporter like domains"/>
    <property type="match status" value="2"/>
</dbReference>
<keyword evidence="2" id="KW-0813">Transport</keyword>
<dbReference type="FunFam" id="1.20.1250.20:FF:000018">
    <property type="entry name" value="MFS transporter permease"/>
    <property type="match status" value="1"/>
</dbReference>
<dbReference type="Pfam" id="PF07690">
    <property type="entry name" value="MFS_1"/>
    <property type="match status" value="1"/>
</dbReference>
<comment type="subcellular location">
    <subcellularLocation>
        <location evidence="1">Membrane</location>
        <topology evidence="1">Multi-pass membrane protein</topology>
    </subcellularLocation>
</comment>
<feature type="transmembrane region" description="Helical" evidence="7">
    <location>
        <begin position="336"/>
        <end position="357"/>
    </location>
</feature>
<dbReference type="InterPro" id="IPR020846">
    <property type="entry name" value="MFS_dom"/>
</dbReference>
<evidence type="ECO:0000259" key="8">
    <source>
        <dbReference type="PROSITE" id="PS50850"/>
    </source>
</evidence>
<feature type="transmembrane region" description="Helical" evidence="7">
    <location>
        <begin position="137"/>
        <end position="161"/>
    </location>
</feature>
<dbReference type="PANTHER" id="PTHR43791">
    <property type="entry name" value="PERMEASE-RELATED"/>
    <property type="match status" value="1"/>
</dbReference>
<feature type="transmembrane region" description="Helical" evidence="7">
    <location>
        <begin position="199"/>
        <end position="218"/>
    </location>
</feature>
<keyword evidence="4 7" id="KW-1133">Transmembrane helix</keyword>
<dbReference type="Proteomes" id="UP000467700">
    <property type="component" value="Unassembled WGS sequence"/>
</dbReference>
<feature type="transmembrane region" description="Helical" evidence="7">
    <location>
        <begin position="167"/>
        <end position="187"/>
    </location>
</feature>
<evidence type="ECO:0000256" key="6">
    <source>
        <dbReference type="SAM" id="MobiDB-lite"/>
    </source>
</evidence>
<evidence type="ECO:0000256" key="2">
    <source>
        <dbReference type="ARBA" id="ARBA00022448"/>
    </source>
</evidence>
<evidence type="ECO:0000256" key="5">
    <source>
        <dbReference type="ARBA" id="ARBA00023136"/>
    </source>
</evidence>
<proteinExistence type="predicted"/>
<dbReference type="InterPro" id="IPR036259">
    <property type="entry name" value="MFS_trans_sf"/>
</dbReference>
<dbReference type="SUPFAM" id="SSF103473">
    <property type="entry name" value="MFS general substrate transporter"/>
    <property type="match status" value="1"/>
</dbReference>
<evidence type="ECO:0000256" key="7">
    <source>
        <dbReference type="SAM" id="Phobius"/>
    </source>
</evidence>
<gene>
    <name evidence="9" type="ORF">AAE3_LOCUS1511</name>
</gene>
<evidence type="ECO:0000313" key="9">
    <source>
        <dbReference type="EMBL" id="CAA7259048.1"/>
    </source>
</evidence>
<dbReference type="PANTHER" id="PTHR43791:SF3">
    <property type="entry name" value="MAJOR FACILITATOR SUPERFAMILY (MFS) PROFILE DOMAIN-CONTAINING PROTEIN"/>
    <property type="match status" value="1"/>
</dbReference>
<evidence type="ECO:0000256" key="1">
    <source>
        <dbReference type="ARBA" id="ARBA00004141"/>
    </source>
</evidence>
<feature type="domain" description="Major facilitator superfamily (MFS) profile" evidence="8">
    <location>
        <begin position="73"/>
        <end position="481"/>
    </location>
</feature>
<keyword evidence="3 7" id="KW-0812">Transmembrane</keyword>
<keyword evidence="10" id="KW-1185">Reference proteome</keyword>
<dbReference type="AlphaFoldDB" id="A0A8S0WJT6"/>
<sequence>MKGKKRDAQVAFGRSPFPNDFTMASTDSKHDSDLKVDIEKTSSDSPAPALDAHYDPGFVKKTLLMVDLRMLPLLGLLYAVALIDRTNLGIARTAGMDIELKLDIGERYSIASMIYFIPYILLQIPGNIVLRWIGARSWLTICVVGWGIAQLGMGFVPTWGWLVFCRIWLGVFEAGFFPALVFIITTWYKRHEVQKRLALFYLISILFGGFSSLLAYGLAQLSGRGGLLGWSWIFIIEGILTIVLGLLTWLFVPDFPDKSRFLTDAQRKMILDRVEADRGDSVPDKMTGAKIIRHLGDPILWIMALMFMCSTMPAYAIGFFITIILRTMNYSVTMSLILTAPPYVLAAISCFFFAWISDKTQKRALWLAVQNLICIVGLFIVAYADKNGVRYFGLFLVNAGASGCIPGVLAYNANNITSHTKRSVSSAVVVAAGGIGGIFATTVYRQRDFPKYLPGLWATLACQFSMLLCLAFTTWVFKRRNQAYREGKSGPLENTPGFYYTT</sequence>
<keyword evidence="5 7" id="KW-0472">Membrane</keyword>
<feature type="transmembrane region" description="Helical" evidence="7">
    <location>
        <begin position="456"/>
        <end position="477"/>
    </location>
</feature>